<protein>
    <submittedName>
        <fullName evidence="1">Uncharacterized protein</fullName>
    </submittedName>
</protein>
<proteinExistence type="predicted"/>
<keyword evidence="4" id="KW-1185">Reference proteome</keyword>
<evidence type="ECO:0000313" key="2">
    <source>
        <dbReference type="EMBL" id="SBT50907.1"/>
    </source>
</evidence>
<dbReference type="EMBL" id="FLRD01000162">
    <property type="protein sequence ID" value="SBT50601.1"/>
    <property type="molecule type" value="Genomic_DNA"/>
</dbReference>
<reference evidence="3 4" key="1">
    <citation type="submission" date="2016-05" db="EMBL/GenBank/DDBJ databases">
        <authorList>
            <person name="Naeem Raeece"/>
        </authorList>
    </citation>
    <scope>NUCLEOTIDE SEQUENCE [LARGE SCALE GENOMIC DNA]</scope>
</reference>
<organism evidence="1 4">
    <name type="scientific">Plasmodium ovale wallikeri</name>
    <dbReference type="NCBI Taxonomy" id="864142"/>
    <lineage>
        <taxon>Eukaryota</taxon>
        <taxon>Sar</taxon>
        <taxon>Alveolata</taxon>
        <taxon>Apicomplexa</taxon>
        <taxon>Aconoidasida</taxon>
        <taxon>Haemosporida</taxon>
        <taxon>Plasmodiidae</taxon>
        <taxon>Plasmodium</taxon>
        <taxon>Plasmodium (Plasmodium)</taxon>
    </lineage>
</organism>
<accession>A0A1A9A325</accession>
<dbReference type="EMBL" id="FLRE01000202">
    <property type="protein sequence ID" value="SBT50907.1"/>
    <property type="molecule type" value="Genomic_DNA"/>
</dbReference>
<reference evidence="1" key="2">
    <citation type="submission" date="2016-05" db="EMBL/GenBank/DDBJ databases">
        <authorList>
            <person name="Lavstsen T."/>
            <person name="Jespersen J.S."/>
        </authorList>
    </citation>
    <scope>NUCLEOTIDE SEQUENCE [LARGE SCALE GENOMIC DNA]</scope>
</reference>
<name>A0A1A9A325_PLAOA</name>
<dbReference type="Proteomes" id="UP000078550">
    <property type="component" value="Unassembled WGS sequence"/>
</dbReference>
<evidence type="ECO:0000313" key="1">
    <source>
        <dbReference type="EMBL" id="SBT50601.1"/>
    </source>
</evidence>
<dbReference type="Proteomes" id="UP000078555">
    <property type="component" value="Unassembled WGS sequence"/>
</dbReference>
<evidence type="ECO:0000313" key="4">
    <source>
        <dbReference type="Proteomes" id="UP000078555"/>
    </source>
</evidence>
<dbReference type="AlphaFoldDB" id="A0A1A9A325"/>
<sequence>MKKVVNEIVKFSCFDLKSNQSLLNFYKVLSKEHKCGEIHENLILNPNQKSSFLYFELGKNEVILGFKDTNDELYQKLLKIKDSHIFGNNNTKSDEQISYLIKDIKNYSYIQGGALIIFHKNLLKEYIALQLQTRKEVTDK</sequence>
<gene>
    <name evidence="1" type="ORF">POVWA1_061660</name>
    <name evidence="2" type="ORF">POVWA2_061200</name>
</gene>
<evidence type="ECO:0000313" key="3">
    <source>
        <dbReference type="Proteomes" id="UP000078550"/>
    </source>
</evidence>